<feature type="transmembrane region" description="Helical" evidence="2">
    <location>
        <begin position="414"/>
        <end position="432"/>
    </location>
</feature>
<keyword evidence="2" id="KW-0472">Membrane</keyword>
<feature type="transmembrane region" description="Helical" evidence="2">
    <location>
        <begin position="372"/>
        <end position="394"/>
    </location>
</feature>
<feature type="region of interest" description="Disordered" evidence="1">
    <location>
        <begin position="453"/>
        <end position="526"/>
    </location>
</feature>
<feature type="transmembrane region" description="Helical" evidence="2">
    <location>
        <begin position="49"/>
        <end position="77"/>
    </location>
</feature>
<feature type="transmembrane region" description="Helical" evidence="2">
    <location>
        <begin position="118"/>
        <end position="138"/>
    </location>
</feature>
<feature type="transmembrane region" description="Helical" evidence="2">
    <location>
        <begin position="311"/>
        <end position="330"/>
    </location>
</feature>
<reference evidence="4" key="1">
    <citation type="journal article" date="2019" name="Int. J. Syst. Evol. Microbiol.">
        <title>The Global Catalogue of Microorganisms (GCM) 10K type strain sequencing project: providing services to taxonomists for standard genome sequencing and annotation.</title>
        <authorList>
            <consortium name="The Broad Institute Genomics Platform"/>
            <consortium name="The Broad Institute Genome Sequencing Center for Infectious Disease"/>
            <person name="Wu L."/>
            <person name="Ma J."/>
        </authorList>
    </citation>
    <scope>NUCLEOTIDE SEQUENCE [LARGE SCALE GENOMIC DNA]</scope>
    <source>
        <strain evidence="4">CCM 7044</strain>
    </source>
</reference>
<dbReference type="RefSeq" id="WP_377190054.1">
    <property type="nucleotide sequence ID" value="NZ_JBHUOG010000002.1"/>
</dbReference>
<dbReference type="InterPro" id="IPR045931">
    <property type="entry name" value="DUF6350"/>
</dbReference>
<dbReference type="Proteomes" id="UP001597479">
    <property type="component" value="Unassembled WGS sequence"/>
</dbReference>
<feature type="transmembrane region" description="Helical" evidence="2">
    <location>
        <begin position="342"/>
        <end position="360"/>
    </location>
</feature>
<gene>
    <name evidence="3" type="ORF">ACFS27_26810</name>
</gene>
<proteinExistence type="predicted"/>
<keyword evidence="2" id="KW-0812">Transmembrane</keyword>
<keyword evidence="4" id="KW-1185">Reference proteome</keyword>
<feature type="region of interest" description="Disordered" evidence="1">
    <location>
        <begin position="1"/>
        <end position="42"/>
    </location>
</feature>
<organism evidence="3 4">
    <name type="scientific">Promicromonospora vindobonensis</name>
    <dbReference type="NCBI Taxonomy" id="195748"/>
    <lineage>
        <taxon>Bacteria</taxon>
        <taxon>Bacillati</taxon>
        <taxon>Actinomycetota</taxon>
        <taxon>Actinomycetes</taxon>
        <taxon>Micrococcales</taxon>
        <taxon>Promicromonosporaceae</taxon>
        <taxon>Promicromonospora</taxon>
    </lineage>
</organism>
<evidence type="ECO:0000256" key="1">
    <source>
        <dbReference type="SAM" id="MobiDB-lite"/>
    </source>
</evidence>
<feature type="transmembrane region" description="Helical" evidence="2">
    <location>
        <begin position="277"/>
        <end position="299"/>
    </location>
</feature>
<feature type="compositionally biased region" description="Basic and acidic residues" evidence="1">
    <location>
        <begin position="453"/>
        <end position="469"/>
    </location>
</feature>
<comment type="caution">
    <text evidence="3">The sequence shown here is derived from an EMBL/GenBank/DDBJ whole genome shotgun (WGS) entry which is preliminary data.</text>
</comment>
<keyword evidence="2" id="KW-1133">Transmembrane helix</keyword>
<evidence type="ECO:0000313" key="4">
    <source>
        <dbReference type="Proteomes" id="UP001597479"/>
    </source>
</evidence>
<dbReference type="EMBL" id="JBHUOG010000002">
    <property type="protein sequence ID" value="MFD2797198.1"/>
    <property type="molecule type" value="Genomic_DNA"/>
</dbReference>
<feature type="transmembrane region" description="Helical" evidence="2">
    <location>
        <begin position="175"/>
        <end position="198"/>
    </location>
</feature>
<protein>
    <submittedName>
        <fullName evidence="3">DUF6350 family protein</fullName>
    </submittedName>
</protein>
<accession>A0ABW5W3N3</accession>
<sequence>MSAPPRPSAATRTPGARTSRPASRSTARRSRLVEEPTPAEPRPARLSDIVAGIVSAGQALVLSLAVVVLPAVVAYLVGTATLATPTGAPDDDAQVGSAVDVAMGIWLLSHGVPLTADAVTVTLAPLGVATLALFATYVSAKRFATTTVRAWAAGAVTYALGTTAVAAMAGTAPGWSLPTAALAGLVMGGAGMLLGILARPDAPTLVELGERAEVVTRRLTGIDLVPATLRLGLRGGAVAVALLIGGAALLVAGWALAGRATSSDIITALEPGWTGGIVFAVAQLALLPNLVLWAAAWLAGPGFAVGVGTSFTPFGTISGPLPAIPLLGALPGDDWANPVSAWTPVLVVACGVAAGLFTWRRLEPTLVRWSDVGWVLCGIVVTPGVVMLLGQWAAAGAGGPGRLSDVGANPLATAGLVAAEVGGGAAAVLLGAKLDVVSRRGIIGEDLTAWLRRPEPERPDAEQAPDEPRGPAPEVPDLAAELGLDQAADASDAEPSGAPGADPAVAPAPGPAHDPPGEARGTGPGK</sequence>
<evidence type="ECO:0000313" key="3">
    <source>
        <dbReference type="EMBL" id="MFD2797198.1"/>
    </source>
</evidence>
<feature type="compositionally biased region" description="Low complexity" evidence="1">
    <location>
        <begin position="8"/>
        <end position="25"/>
    </location>
</feature>
<name>A0ABW5W3N3_9MICO</name>
<evidence type="ECO:0000256" key="2">
    <source>
        <dbReference type="SAM" id="Phobius"/>
    </source>
</evidence>
<dbReference type="Pfam" id="PF19877">
    <property type="entry name" value="DUF6350"/>
    <property type="match status" value="1"/>
</dbReference>
<feature type="transmembrane region" description="Helical" evidence="2">
    <location>
        <begin position="237"/>
        <end position="257"/>
    </location>
</feature>
<feature type="transmembrane region" description="Helical" evidence="2">
    <location>
        <begin position="150"/>
        <end position="169"/>
    </location>
</feature>